<comment type="caution">
    <text evidence="2">The sequence shown here is derived from an EMBL/GenBank/DDBJ whole genome shotgun (WGS) entry which is preliminary data.</text>
</comment>
<dbReference type="AlphaFoldDB" id="A0A3M8CMV7"/>
<dbReference type="InterPro" id="IPR003607">
    <property type="entry name" value="HD/PDEase_dom"/>
</dbReference>
<evidence type="ECO:0000313" key="2">
    <source>
        <dbReference type="EMBL" id="RNB77070.1"/>
    </source>
</evidence>
<dbReference type="SUPFAM" id="SSF109604">
    <property type="entry name" value="HD-domain/PDEase-like"/>
    <property type="match status" value="1"/>
</dbReference>
<protein>
    <submittedName>
        <fullName evidence="2">HD-GYP domain-containing protein</fullName>
    </submittedName>
</protein>
<dbReference type="RefSeq" id="WP_122907111.1">
    <property type="nucleotide sequence ID" value="NZ_CBCSBE010000018.1"/>
</dbReference>
<evidence type="ECO:0000313" key="3">
    <source>
        <dbReference type="Proteomes" id="UP000282028"/>
    </source>
</evidence>
<gene>
    <name evidence="2" type="ORF">EDM52_00650</name>
</gene>
<dbReference type="EMBL" id="RHHR01000002">
    <property type="protein sequence ID" value="RNB77070.1"/>
    <property type="molecule type" value="Genomic_DNA"/>
</dbReference>
<dbReference type="PROSITE" id="PS51832">
    <property type="entry name" value="HD_GYP"/>
    <property type="match status" value="1"/>
</dbReference>
<organism evidence="2 3">
    <name type="scientific">Brevibacillus invocatus</name>
    <dbReference type="NCBI Taxonomy" id="173959"/>
    <lineage>
        <taxon>Bacteria</taxon>
        <taxon>Bacillati</taxon>
        <taxon>Bacillota</taxon>
        <taxon>Bacilli</taxon>
        <taxon>Bacillales</taxon>
        <taxon>Paenibacillaceae</taxon>
        <taxon>Brevibacillus</taxon>
    </lineage>
</organism>
<dbReference type="CDD" id="cd00077">
    <property type="entry name" value="HDc"/>
    <property type="match status" value="1"/>
</dbReference>
<dbReference type="OrthoDB" id="9759601at2"/>
<dbReference type="PANTHER" id="PTHR43155">
    <property type="entry name" value="CYCLIC DI-GMP PHOSPHODIESTERASE PA4108-RELATED"/>
    <property type="match status" value="1"/>
</dbReference>
<keyword evidence="3" id="KW-1185">Reference proteome</keyword>
<feature type="domain" description="HD-GYP" evidence="1">
    <location>
        <begin position="113"/>
        <end position="310"/>
    </location>
</feature>
<sequence length="352" mass="39914">MTEVKPSRSIIGKTLAKDVYNEYGLLLLPAGVALHQSDIRLLHSHQVRTVFVADLNEILELQKPFPLLYQTEEEGTRQYMLAVMRLEQLFQHISIGKIPALRQFSQAFSPLFEYIVPNWGFLRFVYNMGGTENYLARHSVHVGIVAALIGKLMGLSEETISLLSHAGLLHDIGKLHIPDELLSKPSHLEAEEYEVMKQHTVYGDQIIRKMEGSDPLMALCALLHHERLDGSGYPLNRMKPEIPLECQIVSVADFFDALCTDRVYRKGVSPFEAANLLWEQACAKKLHPTIVSCFIQYIAMLYIGSQAVLNTGDAVEILLIHKDEPTRPLVRRGDEFLDLRQYRSLHITKMIG</sequence>
<reference evidence="2 3" key="1">
    <citation type="submission" date="2018-10" db="EMBL/GenBank/DDBJ databases">
        <title>Phylogenomics of Brevibacillus.</title>
        <authorList>
            <person name="Dunlap C."/>
        </authorList>
    </citation>
    <scope>NUCLEOTIDE SEQUENCE [LARGE SCALE GENOMIC DNA]</scope>
    <source>
        <strain evidence="2 3">JCM 12215</strain>
    </source>
</reference>
<accession>A0A3M8CMV7</accession>
<dbReference type="Proteomes" id="UP000282028">
    <property type="component" value="Unassembled WGS sequence"/>
</dbReference>
<dbReference type="InterPro" id="IPR037522">
    <property type="entry name" value="HD_GYP_dom"/>
</dbReference>
<dbReference type="Gene3D" id="1.10.3210.10">
    <property type="entry name" value="Hypothetical protein af1432"/>
    <property type="match status" value="1"/>
</dbReference>
<name>A0A3M8CMV7_9BACL</name>
<proteinExistence type="predicted"/>
<evidence type="ECO:0000259" key="1">
    <source>
        <dbReference type="PROSITE" id="PS51832"/>
    </source>
</evidence>
<dbReference type="PANTHER" id="PTHR43155:SF2">
    <property type="entry name" value="CYCLIC DI-GMP PHOSPHODIESTERASE PA4108"/>
    <property type="match status" value="1"/>
</dbReference>
<dbReference type="Pfam" id="PF13487">
    <property type="entry name" value="HD_5"/>
    <property type="match status" value="1"/>
</dbReference>
<dbReference type="SMART" id="SM00471">
    <property type="entry name" value="HDc"/>
    <property type="match status" value="1"/>
</dbReference>